<dbReference type="PANTHER" id="PTHR30337">
    <property type="entry name" value="COMPONENT OF ATP-DEPENDENT DSDNA EXONUCLEASE"/>
    <property type="match status" value="1"/>
</dbReference>
<gene>
    <name evidence="3" type="ORF">SAMN04488579_11951</name>
</gene>
<dbReference type="OrthoDB" id="9773856at2"/>
<keyword evidence="4" id="KW-1185">Reference proteome</keyword>
<evidence type="ECO:0000256" key="1">
    <source>
        <dbReference type="ARBA" id="ARBA00022801"/>
    </source>
</evidence>
<dbReference type="GO" id="GO:0004527">
    <property type="term" value="F:exonuclease activity"/>
    <property type="evidence" value="ECO:0007669"/>
    <property type="project" value="UniProtKB-KW"/>
</dbReference>
<dbReference type="SUPFAM" id="SSF56300">
    <property type="entry name" value="Metallo-dependent phosphatases"/>
    <property type="match status" value="1"/>
</dbReference>
<accession>A0A1H3HVW1</accession>
<dbReference type="InterPro" id="IPR029052">
    <property type="entry name" value="Metallo-depent_PP-like"/>
</dbReference>
<keyword evidence="1" id="KW-0378">Hydrolase</keyword>
<reference evidence="4" key="1">
    <citation type="submission" date="2016-10" db="EMBL/GenBank/DDBJ databases">
        <authorList>
            <person name="Varghese N."/>
            <person name="Submissions S."/>
        </authorList>
    </citation>
    <scope>NUCLEOTIDE SEQUENCE [LARGE SCALE GENOMIC DNA]</scope>
    <source>
        <strain evidence="4">VPI 5359</strain>
    </source>
</reference>
<dbReference type="CDD" id="cd00840">
    <property type="entry name" value="MPP_Mre11_N"/>
    <property type="match status" value="1"/>
</dbReference>
<feature type="domain" description="Calcineurin-like phosphoesterase" evidence="2">
    <location>
        <begin position="5"/>
        <end position="194"/>
    </location>
</feature>
<dbReference type="InterPro" id="IPR050535">
    <property type="entry name" value="DNA_Repair-Maintenance_Comp"/>
</dbReference>
<dbReference type="InterPro" id="IPR004843">
    <property type="entry name" value="Calcineurin-like_PHP"/>
</dbReference>
<evidence type="ECO:0000313" key="3">
    <source>
        <dbReference type="EMBL" id="SDY19395.1"/>
    </source>
</evidence>
<dbReference type="Pfam" id="PF00149">
    <property type="entry name" value="Metallophos"/>
    <property type="match status" value="1"/>
</dbReference>
<dbReference type="EMBL" id="FNOU01000019">
    <property type="protein sequence ID" value="SDY19395.1"/>
    <property type="molecule type" value="Genomic_DNA"/>
</dbReference>
<name>A0A1H3HVW1_EUBBA</name>
<dbReference type="Proteomes" id="UP000199652">
    <property type="component" value="Unassembled WGS sequence"/>
</dbReference>
<dbReference type="InterPro" id="IPR041796">
    <property type="entry name" value="Mre11_N"/>
</dbReference>
<organism evidence="3 4">
    <name type="scientific">Eubacterium barkeri</name>
    <name type="common">Clostridium barkeri</name>
    <dbReference type="NCBI Taxonomy" id="1528"/>
    <lineage>
        <taxon>Bacteria</taxon>
        <taxon>Bacillati</taxon>
        <taxon>Bacillota</taxon>
        <taxon>Clostridia</taxon>
        <taxon>Eubacteriales</taxon>
        <taxon>Eubacteriaceae</taxon>
        <taxon>Eubacterium</taxon>
    </lineage>
</organism>
<dbReference type="RefSeq" id="WP_090246346.1">
    <property type="nucleotide sequence ID" value="NZ_FNOU01000019.1"/>
</dbReference>
<keyword evidence="3" id="KW-0540">Nuclease</keyword>
<evidence type="ECO:0000259" key="2">
    <source>
        <dbReference type="Pfam" id="PF00149"/>
    </source>
</evidence>
<sequence length="363" mass="41847">MKVSFIHTGDLHLGRQFHFKRNGDVFGSNKRTDLWRTFDKILNTAEKNQIDLLLIAGDLFDSDEIEMSEINRAADKFSKLSMTKVVILAGNHDYYSSVALYGLVDWPDNVNILHSGRMESIYFPSLETEVFGLSWVKNAYSDIPFKGHLELEEDRNNIMMLHGDAYSRVSDFMPLNIGDYDYFDYVALGHFHKYEMLTKRAGYCGSPEALHFGETGDHGVIVGQIENHRCHTQFIKIQEREYVTADVEITPDLSMDDILEKVIDIAGEQKRHRDFFRINLVGYCDTDLSLGWLSDELQSHFYYLELDGSQLEYDLDIDGILEDNKDNIIGRFIQEMRRFGDDPVAKKALYYGLEGVLKERGTK</sequence>
<dbReference type="Gene3D" id="3.60.21.10">
    <property type="match status" value="1"/>
</dbReference>
<dbReference type="STRING" id="1528.SAMN04488579_11951"/>
<dbReference type="AlphaFoldDB" id="A0A1H3HVW1"/>
<keyword evidence="3" id="KW-0269">Exonuclease</keyword>
<protein>
    <submittedName>
        <fullName evidence="3">DNA repair exonuclease SbcCD nuclease subunit</fullName>
    </submittedName>
</protein>
<evidence type="ECO:0000313" key="4">
    <source>
        <dbReference type="Proteomes" id="UP000199652"/>
    </source>
</evidence>
<proteinExistence type="predicted"/>